<evidence type="ECO:0000313" key="2">
    <source>
        <dbReference type="Proteomes" id="UP000237347"/>
    </source>
</evidence>
<evidence type="ECO:0000313" key="1">
    <source>
        <dbReference type="EMBL" id="KAK7851688.1"/>
    </source>
</evidence>
<dbReference type="Proteomes" id="UP000237347">
    <property type="component" value="Unassembled WGS sequence"/>
</dbReference>
<protein>
    <submittedName>
        <fullName evidence="1">Uncharacterized protein</fullName>
    </submittedName>
</protein>
<dbReference type="EMBL" id="PKMF04000084">
    <property type="protein sequence ID" value="KAK7851688.1"/>
    <property type="molecule type" value="Genomic_DNA"/>
</dbReference>
<gene>
    <name evidence="1" type="ORF">CFP56_041321</name>
</gene>
<keyword evidence="2" id="KW-1185">Reference proteome</keyword>
<dbReference type="AlphaFoldDB" id="A0AAW0LJ81"/>
<reference evidence="1 2" key="1">
    <citation type="journal article" date="2018" name="Sci. Data">
        <title>The draft genome sequence of cork oak.</title>
        <authorList>
            <person name="Ramos A.M."/>
            <person name="Usie A."/>
            <person name="Barbosa P."/>
            <person name="Barros P.M."/>
            <person name="Capote T."/>
            <person name="Chaves I."/>
            <person name="Simoes F."/>
            <person name="Abreu I."/>
            <person name="Carrasquinho I."/>
            <person name="Faro C."/>
            <person name="Guimaraes J.B."/>
            <person name="Mendonca D."/>
            <person name="Nobrega F."/>
            <person name="Rodrigues L."/>
            <person name="Saibo N.J.M."/>
            <person name="Varela M.C."/>
            <person name="Egas C."/>
            <person name="Matos J."/>
            <person name="Miguel C.M."/>
            <person name="Oliveira M.M."/>
            <person name="Ricardo C.P."/>
            <person name="Goncalves S."/>
        </authorList>
    </citation>
    <scope>NUCLEOTIDE SEQUENCE [LARGE SCALE GENOMIC DNA]</scope>
    <source>
        <strain evidence="2">cv. HL8</strain>
    </source>
</reference>
<proteinExistence type="predicted"/>
<organism evidence="1 2">
    <name type="scientific">Quercus suber</name>
    <name type="common">Cork oak</name>
    <dbReference type="NCBI Taxonomy" id="58331"/>
    <lineage>
        <taxon>Eukaryota</taxon>
        <taxon>Viridiplantae</taxon>
        <taxon>Streptophyta</taxon>
        <taxon>Embryophyta</taxon>
        <taxon>Tracheophyta</taxon>
        <taxon>Spermatophyta</taxon>
        <taxon>Magnoliopsida</taxon>
        <taxon>eudicotyledons</taxon>
        <taxon>Gunneridae</taxon>
        <taxon>Pentapetalae</taxon>
        <taxon>rosids</taxon>
        <taxon>fabids</taxon>
        <taxon>Fagales</taxon>
        <taxon>Fagaceae</taxon>
        <taxon>Quercus</taxon>
    </lineage>
</organism>
<accession>A0AAW0LJ81</accession>
<name>A0AAW0LJ81_QUESU</name>
<sequence length="76" mass="8681">MAGSCISKLLLNNSKRIGRHIEDVWLRQLLIATKSDAIRWYLQLLPDSFHIAGGAFFVMRPQITCLTSRVHRSETV</sequence>
<comment type="caution">
    <text evidence="1">The sequence shown here is derived from an EMBL/GenBank/DDBJ whole genome shotgun (WGS) entry which is preliminary data.</text>
</comment>